<dbReference type="InterPro" id="IPR042099">
    <property type="entry name" value="ANL_N_sf"/>
</dbReference>
<proteinExistence type="inferred from homology"/>
<evidence type="ECO:0000259" key="8">
    <source>
        <dbReference type="Pfam" id="PF13193"/>
    </source>
</evidence>
<dbReference type="SUPFAM" id="SSF56801">
    <property type="entry name" value="Acetyl-CoA synthetase-like"/>
    <property type="match status" value="1"/>
</dbReference>
<dbReference type="GO" id="GO:0106290">
    <property type="term" value="F:trans-cinnamate-CoA ligase activity"/>
    <property type="evidence" value="ECO:0007669"/>
    <property type="project" value="UniProtKB-ARBA"/>
</dbReference>
<name>A0A0K9PVW8_ZOSMR</name>
<keyword evidence="6" id="KW-0812">Transmembrane</keyword>
<comment type="caution">
    <text evidence="9">The sequence shown here is derived from an EMBL/GenBank/DDBJ whole genome shotgun (WGS) entry which is preliminary data.</text>
</comment>
<keyword evidence="4" id="KW-0547">Nucleotide-binding</keyword>
<keyword evidence="3 9" id="KW-0436">Ligase</keyword>
<dbReference type="PANTHER" id="PTHR24096">
    <property type="entry name" value="LONG-CHAIN-FATTY-ACID--COA LIGASE"/>
    <property type="match status" value="1"/>
</dbReference>
<accession>A0A0K9PVW8</accession>
<sequence length="527" mass="57717">MELHPPFFSANTGIYTSINAPIVLPQLPTIDLVTHLFSTRTTNGGAIALLDSSDGSSISYEELPRIVSSIASGLHSVGIRQKDVVLMLLPNTILFPVIFLAVLKVGAIASPLNPTSTSREINDHVSECPPVTVAFVDCENELKLGSSGIIRIVVKVPQVLNFEHSQFPLFSRFLSSDPTFNPKWALIQQTDAAVLLCSSGTSGPSKRVVVTHGNLISAVELFVRFEASQYVVGGKLQNNVYLCILPMFHIYGLSLFATGLFALGSTVVVMRSRFDAKLASQAIERYKITHLPVVPPILPRLIRAKKDGRFDFSSLIQLSSGAAPLSDKVISETVDNFPSVDFIQGYGMTETTAVGTRGFNNEKFKKYTSVGLLAPNMEAKIVDVSNGLTLGPDSHGELWLRGSSIMKGYLNNEEMTSKVIDSDGWLRTGDIAYFDQDGYLYIVDRLKEMIKYNGYQIAPADLEAVLITHPEIADVGVTAFPNDEVGEFPMAFIMKRNGSRISAAEVMDYTANHVPLNIITKWLHIRK</sequence>
<dbReference type="GO" id="GO:0006744">
    <property type="term" value="P:ubiquinone biosynthetic process"/>
    <property type="evidence" value="ECO:0000318"/>
    <property type="project" value="GO_Central"/>
</dbReference>
<evidence type="ECO:0000313" key="10">
    <source>
        <dbReference type="Proteomes" id="UP000036987"/>
    </source>
</evidence>
<feature type="transmembrane region" description="Helical" evidence="6">
    <location>
        <begin position="248"/>
        <end position="270"/>
    </location>
</feature>
<dbReference type="InterPro" id="IPR025110">
    <property type="entry name" value="AMP-bd_C"/>
</dbReference>
<dbReference type="InterPro" id="IPR020845">
    <property type="entry name" value="AMP-binding_CS"/>
</dbReference>
<evidence type="ECO:0000256" key="1">
    <source>
        <dbReference type="ARBA" id="ARBA00006432"/>
    </source>
</evidence>
<organism evidence="9 10">
    <name type="scientific">Zostera marina</name>
    <name type="common">Eelgrass</name>
    <dbReference type="NCBI Taxonomy" id="29655"/>
    <lineage>
        <taxon>Eukaryota</taxon>
        <taxon>Viridiplantae</taxon>
        <taxon>Streptophyta</taxon>
        <taxon>Embryophyta</taxon>
        <taxon>Tracheophyta</taxon>
        <taxon>Spermatophyta</taxon>
        <taxon>Magnoliopsida</taxon>
        <taxon>Liliopsida</taxon>
        <taxon>Zosteraceae</taxon>
        <taxon>Zostera</taxon>
    </lineage>
</organism>
<dbReference type="Pfam" id="PF00501">
    <property type="entry name" value="AMP-binding"/>
    <property type="match status" value="1"/>
</dbReference>
<evidence type="ECO:0000256" key="3">
    <source>
        <dbReference type="ARBA" id="ARBA00022598"/>
    </source>
</evidence>
<feature type="domain" description="AMP-binding enzyme C-terminal" evidence="8">
    <location>
        <begin position="462"/>
        <end position="514"/>
    </location>
</feature>
<dbReference type="EMBL" id="LFYR01000601">
    <property type="protein sequence ID" value="KMZ73111.1"/>
    <property type="molecule type" value="Genomic_DNA"/>
</dbReference>
<keyword evidence="6" id="KW-0472">Membrane</keyword>
<evidence type="ECO:0000256" key="4">
    <source>
        <dbReference type="ARBA" id="ARBA00022840"/>
    </source>
</evidence>
<keyword evidence="6" id="KW-1133">Transmembrane helix</keyword>
<dbReference type="OrthoDB" id="10253869at2759"/>
<dbReference type="OMA" id="YIMPKFD"/>
<gene>
    <name evidence="9" type="ORF">ZOSMA_153G00020</name>
</gene>
<keyword evidence="10" id="KW-1185">Reference proteome</keyword>
<dbReference type="EC" id="6.2.1.12" evidence="2"/>
<evidence type="ECO:0000259" key="7">
    <source>
        <dbReference type="Pfam" id="PF00501"/>
    </source>
</evidence>
<dbReference type="GO" id="GO:0009698">
    <property type="term" value="P:phenylpropanoid metabolic process"/>
    <property type="evidence" value="ECO:0007669"/>
    <property type="project" value="UniProtKB-ARBA"/>
</dbReference>
<dbReference type="PANTHER" id="PTHR24096:SF149">
    <property type="entry name" value="AMP-BINDING DOMAIN-CONTAINING PROTEIN-RELATED"/>
    <property type="match status" value="1"/>
</dbReference>
<dbReference type="Pfam" id="PF13193">
    <property type="entry name" value="AMP-binding_C"/>
    <property type="match status" value="1"/>
</dbReference>
<dbReference type="GO" id="GO:0016207">
    <property type="term" value="F:4-coumarate-CoA ligase activity"/>
    <property type="evidence" value="ECO:0007669"/>
    <property type="project" value="UniProtKB-EC"/>
</dbReference>
<dbReference type="Proteomes" id="UP000036987">
    <property type="component" value="Unassembled WGS sequence"/>
</dbReference>
<evidence type="ECO:0000256" key="5">
    <source>
        <dbReference type="ARBA" id="ARBA00034252"/>
    </source>
</evidence>
<reference evidence="10" key="1">
    <citation type="journal article" date="2016" name="Nature">
        <title>The genome of the seagrass Zostera marina reveals angiosperm adaptation to the sea.</title>
        <authorList>
            <person name="Olsen J.L."/>
            <person name="Rouze P."/>
            <person name="Verhelst B."/>
            <person name="Lin Y.-C."/>
            <person name="Bayer T."/>
            <person name="Collen J."/>
            <person name="Dattolo E."/>
            <person name="De Paoli E."/>
            <person name="Dittami S."/>
            <person name="Maumus F."/>
            <person name="Michel G."/>
            <person name="Kersting A."/>
            <person name="Lauritano C."/>
            <person name="Lohaus R."/>
            <person name="Toepel M."/>
            <person name="Tonon T."/>
            <person name="Vanneste K."/>
            <person name="Amirebrahimi M."/>
            <person name="Brakel J."/>
            <person name="Bostroem C."/>
            <person name="Chovatia M."/>
            <person name="Grimwood J."/>
            <person name="Jenkins J.W."/>
            <person name="Jueterbock A."/>
            <person name="Mraz A."/>
            <person name="Stam W.T."/>
            <person name="Tice H."/>
            <person name="Bornberg-Bauer E."/>
            <person name="Green P.J."/>
            <person name="Pearson G.A."/>
            <person name="Procaccini G."/>
            <person name="Duarte C.M."/>
            <person name="Schmutz J."/>
            <person name="Reusch T.B.H."/>
            <person name="Van de Peer Y."/>
        </authorList>
    </citation>
    <scope>NUCLEOTIDE SEQUENCE [LARGE SCALE GENOMIC DNA]</scope>
    <source>
        <strain evidence="10">cv. Finnish</strain>
    </source>
</reference>
<evidence type="ECO:0000313" key="9">
    <source>
        <dbReference type="EMBL" id="KMZ73111.1"/>
    </source>
</evidence>
<protein>
    <recommendedName>
        <fullName evidence="2">4-coumarate--CoA ligase</fullName>
        <ecNumber evidence="2">6.2.1.12</ecNumber>
    </recommendedName>
</protein>
<dbReference type="STRING" id="29655.A0A0K9PVW8"/>
<comment type="similarity">
    <text evidence="1">Belongs to the ATP-dependent AMP-binding enzyme family.</text>
</comment>
<evidence type="ECO:0000256" key="2">
    <source>
        <dbReference type="ARBA" id="ARBA00012959"/>
    </source>
</evidence>
<dbReference type="Gene3D" id="3.30.300.30">
    <property type="match status" value="1"/>
</dbReference>
<dbReference type="InterPro" id="IPR045851">
    <property type="entry name" value="AMP-bd_C_sf"/>
</dbReference>
<dbReference type="GO" id="GO:0005524">
    <property type="term" value="F:ATP binding"/>
    <property type="evidence" value="ECO:0007669"/>
    <property type="project" value="UniProtKB-KW"/>
</dbReference>
<comment type="catalytic activity">
    <reaction evidence="5">
        <text>(E)-4-coumarate + ATP + CoA = (E)-4-coumaroyl-CoA + AMP + diphosphate</text>
        <dbReference type="Rhea" id="RHEA:19641"/>
        <dbReference type="ChEBI" id="CHEBI:12876"/>
        <dbReference type="ChEBI" id="CHEBI:30616"/>
        <dbReference type="ChEBI" id="CHEBI:33019"/>
        <dbReference type="ChEBI" id="CHEBI:57287"/>
        <dbReference type="ChEBI" id="CHEBI:85008"/>
        <dbReference type="ChEBI" id="CHEBI:456215"/>
        <dbReference type="EC" id="6.2.1.12"/>
    </reaction>
    <physiologicalReaction direction="left-to-right" evidence="5">
        <dbReference type="Rhea" id="RHEA:19642"/>
    </physiologicalReaction>
</comment>
<dbReference type="GO" id="GO:0005777">
    <property type="term" value="C:peroxisome"/>
    <property type="evidence" value="ECO:0000318"/>
    <property type="project" value="GO_Central"/>
</dbReference>
<dbReference type="AlphaFoldDB" id="A0A0K9PVW8"/>
<dbReference type="InterPro" id="IPR000873">
    <property type="entry name" value="AMP-dep_synth/lig_dom"/>
</dbReference>
<dbReference type="GO" id="GO:0016405">
    <property type="term" value="F:CoA-ligase activity"/>
    <property type="evidence" value="ECO:0000318"/>
    <property type="project" value="GO_Central"/>
</dbReference>
<dbReference type="Gene3D" id="3.40.50.12780">
    <property type="entry name" value="N-terminal domain of ligase-like"/>
    <property type="match status" value="1"/>
</dbReference>
<evidence type="ECO:0000256" key="6">
    <source>
        <dbReference type="SAM" id="Phobius"/>
    </source>
</evidence>
<dbReference type="PROSITE" id="PS00455">
    <property type="entry name" value="AMP_BINDING"/>
    <property type="match status" value="1"/>
</dbReference>
<feature type="domain" description="AMP-dependent synthetase/ligase" evidence="7">
    <location>
        <begin position="43"/>
        <end position="410"/>
    </location>
</feature>
<keyword evidence="4" id="KW-0067">ATP-binding</keyword>